<sequence>MLAAHLVERLRPVCTRCPDPPRKKALNISIAWPVIEGVLNETVGSLLFQNREGWAYDIYVSGNKFFAVVVDMHKLPNSQRSLENPMCGWGFKAYAGTVRKSSLEALLAGYPPQNSGGCCVRREGLRDRVPARDAQGSWVILAPDGTPARQVLVGDEIDRFNRPEGYHPSVLGGAPLERVGEAGSLSLMHESVSEGDTASVGGESGDAGVPAVGHFNVLGTENHGNFDFPPIPPDDDPFMAPPLPIQAPPLTNDPHQMIDYPFVGGNGLPIQAPPLTNDPHQMIDYPFVGGNGLPIQAPPLTNDPHQMIDYPFVGGNGLPIQAPPLTNDPHQMIDYPFVGGNGLPIQAPPLTNDPHQMIDYPFVGGNGLPIQAPPSTSDPWTGDLFSMDASSLSG</sequence>
<dbReference type="AlphaFoldDB" id="A0A0G4GN57"/>
<organism evidence="1">
    <name type="scientific">Chromera velia CCMP2878</name>
    <dbReference type="NCBI Taxonomy" id="1169474"/>
    <lineage>
        <taxon>Eukaryota</taxon>
        <taxon>Sar</taxon>
        <taxon>Alveolata</taxon>
        <taxon>Colpodellida</taxon>
        <taxon>Chromeraceae</taxon>
        <taxon>Chromera</taxon>
    </lineage>
</organism>
<protein>
    <submittedName>
        <fullName evidence="1">Uncharacterized protein</fullName>
    </submittedName>
</protein>
<dbReference type="EMBL" id="CDMZ01001376">
    <property type="protein sequence ID" value="CEM31637.1"/>
    <property type="molecule type" value="Genomic_DNA"/>
</dbReference>
<gene>
    <name evidence="1" type="ORF">Cvel_22636</name>
</gene>
<accession>A0A0G4GN57</accession>
<name>A0A0G4GN57_9ALVE</name>
<dbReference type="VEuPathDB" id="CryptoDB:Cvel_22636"/>
<reference evidence="1" key="1">
    <citation type="submission" date="2014-11" db="EMBL/GenBank/DDBJ databases">
        <authorList>
            <person name="Otto D Thomas"/>
            <person name="Naeem Raeece"/>
        </authorList>
    </citation>
    <scope>NUCLEOTIDE SEQUENCE</scope>
</reference>
<proteinExistence type="predicted"/>
<evidence type="ECO:0000313" key="1">
    <source>
        <dbReference type="EMBL" id="CEM31637.1"/>
    </source>
</evidence>